<dbReference type="PIR" id="G75601">
    <property type="entry name" value="G75601"/>
</dbReference>
<feature type="compositionally biased region" description="Basic and acidic residues" evidence="1">
    <location>
        <begin position="1"/>
        <end position="11"/>
    </location>
</feature>
<evidence type="ECO:0000313" key="2">
    <source>
        <dbReference type="EMBL" id="AAF12351.1"/>
    </source>
</evidence>
<dbReference type="EnsemblBacteria" id="AAF12351">
    <property type="protein sequence ID" value="AAF12351"/>
    <property type="gene ID" value="DR_A0077"/>
</dbReference>
<dbReference type="eggNOG" id="ENOG502ZD1W">
    <property type="taxonomic scope" value="Bacteria"/>
</dbReference>
<dbReference type="KEGG" id="dra:DR_A0077"/>
<organism evidence="2 3">
    <name type="scientific">Deinococcus radiodurans (strain ATCC 13939 / DSM 20539 / JCM 16871 / CCUG 27074 / LMG 4051 / NBRC 15346 / NCIMB 9279 / VKM B-1422 / R1)</name>
    <dbReference type="NCBI Taxonomy" id="243230"/>
    <lineage>
        <taxon>Bacteria</taxon>
        <taxon>Thermotogati</taxon>
        <taxon>Deinococcota</taxon>
        <taxon>Deinococci</taxon>
        <taxon>Deinococcales</taxon>
        <taxon>Deinococcaceae</taxon>
        <taxon>Deinococcus</taxon>
    </lineage>
</organism>
<dbReference type="Proteomes" id="UP000002524">
    <property type="component" value="Chromosome 2"/>
</dbReference>
<name>Q9RZ77_DEIRA</name>
<evidence type="ECO:0000313" key="3">
    <source>
        <dbReference type="Proteomes" id="UP000002524"/>
    </source>
</evidence>
<protein>
    <submittedName>
        <fullName evidence="2">Uncharacterized protein</fullName>
    </submittedName>
</protein>
<dbReference type="AlphaFoldDB" id="Q9RZ77"/>
<feature type="region of interest" description="Disordered" evidence="1">
    <location>
        <begin position="1"/>
        <end position="26"/>
    </location>
</feature>
<proteinExistence type="predicted"/>
<dbReference type="EMBL" id="AE001825">
    <property type="protein sequence ID" value="AAF12351.1"/>
    <property type="molecule type" value="Genomic_DNA"/>
</dbReference>
<dbReference type="InParanoid" id="Q9RZ77"/>
<dbReference type="RefSeq" id="WP_010889336.1">
    <property type="nucleotide sequence ID" value="NC_001264.1"/>
</dbReference>
<dbReference type="PATRIC" id="fig|243230.17.peg.2962"/>
<dbReference type="GeneID" id="69518970"/>
<accession>Q9RZ77</accession>
<gene>
    <name evidence="2" type="ordered locus">DR_A0077</name>
</gene>
<dbReference type="HOGENOM" id="CLU_1812614_0_0_0"/>
<sequence>MSRRKQDLKVEGKRRRASGEGSNSKRFAFVKMPDGREARIPAAKDAGTFVCLATPDGGWPDRAEITLLYDVTHLVEGSTFRIKEMRPGHGMGQTKTVRVIETDFEIEQHEGCYGQAKRALLCVPVLSGKEANELSADDLEVN</sequence>
<evidence type="ECO:0000256" key="1">
    <source>
        <dbReference type="SAM" id="MobiDB-lite"/>
    </source>
</evidence>
<reference evidence="2 3" key="1">
    <citation type="journal article" date="1999" name="Science">
        <title>Genome sequence of the radioresistant bacterium Deinococcus radiodurans R1.</title>
        <authorList>
            <person name="White O."/>
            <person name="Eisen J.A."/>
            <person name="Heidelberg J.F."/>
            <person name="Hickey E.K."/>
            <person name="Peterson J.D."/>
            <person name="Dodson R.J."/>
            <person name="Haft D.H."/>
            <person name="Gwinn M.L."/>
            <person name="Nelson W.C."/>
            <person name="Richardson D.L."/>
            <person name="Moffat K.S."/>
            <person name="Qin H."/>
            <person name="Jiang L."/>
            <person name="Pamphile W."/>
            <person name="Crosby M."/>
            <person name="Shen M."/>
            <person name="Vamathevan J.J."/>
            <person name="Lam P."/>
            <person name="McDonald L."/>
            <person name="Utterback T."/>
            <person name="Zalewski C."/>
            <person name="Makarova K.S."/>
            <person name="Aravind L."/>
            <person name="Daly M.J."/>
            <person name="Minton K.W."/>
            <person name="Fleischmann R.D."/>
            <person name="Ketchum K.A."/>
            <person name="Nelson K.E."/>
            <person name="Salzberg S."/>
            <person name="Smith H.O."/>
            <person name="Venter J.C."/>
            <person name="Fraser C.M."/>
        </authorList>
    </citation>
    <scope>NUCLEOTIDE SEQUENCE [LARGE SCALE GENOMIC DNA]</scope>
    <source>
        <strain evidence="3">ATCC 13939 / DSM 20539 / JCM 16871 / LMG 4051 / NBRC 15346 / NCIMB 9279 / R1 / VKM B-1422</strain>
    </source>
</reference>
<dbReference type="STRING" id="243230.DR_A0077"/>
<keyword evidence="3" id="KW-1185">Reference proteome</keyword>
<dbReference type="OrthoDB" id="34540at2"/>
<dbReference type="PaxDb" id="243230-DR_A0077"/>